<dbReference type="PRINTS" id="PR00111">
    <property type="entry name" value="ABHYDROLASE"/>
</dbReference>
<proteinExistence type="predicted"/>
<dbReference type="EMBL" id="JSFK01000018">
    <property type="protein sequence ID" value="KHA71850.1"/>
    <property type="molecule type" value="Genomic_DNA"/>
</dbReference>
<feature type="domain" description="AB hydrolase-1" evidence="2">
    <location>
        <begin position="167"/>
        <end position="391"/>
    </location>
</feature>
<evidence type="ECO:0000256" key="1">
    <source>
        <dbReference type="ARBA" id="ARBA00022801"/>
    </source>
</evidence>
<dbReference type="Pfam" id="PF12697">
    <property type="entry name" value="Abhydrolase_6"/>
    <property type="match status" value="1"/>
</dbReference>
<dbReference type="Gene3D" id="3.40.50.1820">
    <property type="entry name" value="alpha/beta hydrolase"/>
    <property type="match status" value="1"/>
</dbReference>
<comment type="caution">
    <text evidence="3">The sequence shown here is derived from an EMBL/GenBank/DDBJ whole genome shotgun (WGS) entry which is preliminary data.</text>
</comment>
<evidence type="ECO:0000259" key="2">
    <source>
        <dbReference type="Pfam" id="PF12697"/>
    </source>
</evidence>
<dbReference type="PANTHER" id="PTHR43798:SF31">
    <property type="entry name" value="AB HYDROLASE SUPERFAMILY PROTEIN YCLE"/>
    <property type="match status" value="1"/>
</dbReference>
<dbReference type="InterPro" id="IPR000073">
    <property type="entry name" value="AB_hydrolase_1"/>
</dbReference>
<dbReference type="GO" id="GO:0016020">
    <property type="term" value="C:membrane"/>
    <property type="evidence" value="ECO:0007669"/>
    <property type="project" value="TreeGrafter"/>
</dbReference>
<dbReference type="Gene3D" id="3.30.1050.10">
    <property type="entry name" value="SCP2 sterol-binding domain"/>
    <property type="match status" value="1"/>
</dbReference>
<protein>
    <submittedName>
        <fullName evidence="3">Alpha/beta hydrolase</fullName>
    </submittedName>
</protein>
<dbReference type="PANTHER" id="PTHR43798">
    <property type="entry name" value="MONOACYLGLYCEROL LIPASE"/>
    <property type="match status" value="1"/>
</dbReference>
<reference evidence="3 4" key="1">
    <citation type="submission" date="2014-10" db="EMBL/GenBank/DDBJ databases">
        <title>Draft genome sequence of Pseudomonas chlororaphis EA105.</title>
        <authorList>
            <person name="McCully L.M."/>
            <person name="Bitzer A.S."/>
            <person name="Spence C."/>
            <person name="Bais H."/>
            <person name="Silby M.W."/>
        </authorList>
    </citation>
    <scope>NUCLEOTIDE SEQUENCE [LARGE SCALE GENOMIC DNA]</scope>
    <source>
        <strain evidence="3 4">EA105</strain>
    </source>
</reference>
<keyword evidence="1 3" id="KW-0378">Hydrolase</keyword>
<dbReference type="InterPro" id="IPR036527">
    <property type="entry name" value="SCP2_sterol-bd_dom_sf"/>
</dbReference>
<dbReference type="GO" id="GO:0016787">
    <property type="term" value="F:hydrolase activity"/>
    <property type="evidence" value="ECO:0007669"/>
    <property type="project" value="UniProtKB-KW"/>
</dbReference>
<evidence type="ECO:0000313" key="3">
    <source>
        <dbReference type="EMBL" id="KHA71850.1"/>
    </source>
</evidence>
<dbReference type="AlphaFoldDB" id="A0A0A6D9J5"/>
<dbReference type="InterPro" id="IPR050266">
    <property type="entry name" value="AB_hydrolase_sf"/>
</dbReference>
<dbReference type="OrthoDB" id="9780765at2"/>
<name>A0A0A6D9J5_9PSED</name>
<dbReference type="SUPFAM" id="SSF53474">
    <property type="entry name" value="alpha/beta-Hydrolases"/>
    <property type="match status" value="1"/>
</dbReference>
<accession>A0A0A6D9J5</accession>
<dbReference type="Proteomes" id="UP000030564">
    <property type="component" value="Unassembled WGS sequence"/>
</dbReference>
<dbReference type="InterPro" id="IPR029058">
    <property type="entry name" value="AB_hydrolase_fold"/>
</dbReference>
<organism evidence="3 4">
    <name type="scientific">Pseudomonas chlororaphis</name>
    <dbReference type="NCBI Taxonomy" id="587753"/>
    <lineage>
        <taxon>Bacteria</taxon>
        <taxon>Pseudomonadati</taxon>
        <taxon>Pseudomonadota</taxon>
        <taxon>Gammaproteobacteria</taxon>
        <taxon>Pseudomonadales</taxon>
        <taxon>Pseudomonadaceae</taxon>
        <taxon>Pseudomonas</taxon>
    </lineage>
</organism>
<gene>
    <name evidence="3" type="ORF">NZ35_18205</name>
</gene>
<evidence type="ECO:0000313" key="4">
    <source>
        <dbReference type="Proteomes" id="UP000030564"/>
    </source>
</evidence>
<dbReference type="SUPFAM" id="SSF55718">
    <property type="entry name" value="SCP-like"/>
    <property type="match status" value="1"/>
</dbReference>
<dbReference type="PATRIC" id="fig|587753.9.peg.1757"/>
<sequence>MTLINDAKWLSQLADELNGDADWTAAARYFDGRIQFKHSTGFSTLAVLAGKVVAVYPEGSPLGADIIVSGADDEWQRVLDGKIDWFEALSPGLGKLELEGNVVAAWQYVDVMARAFDAMKRVGKANNNPPVSYSPGPKPSGKETVGRYITVDGVRVYYEESGEGRPLVCFHAASQDSLMYRHVLDGLSDEFRVIAIDAPGHSKSELPESGPFHSLTRHAEFNEHLMEALGLEKPAIMGCSMGGNLVLELGARRPDAYSAIISAEGADFTPTVSEFFLDMLLMNGPEIIGAWSRSMTGNRTPPDRAREVVWQISRTTPQVMKGDLTGYANFDQRQQVGKIKAPVLLLRGDADWLVYQEKVEETASRIPGSKIAVLAGTGHYPMTENPLEFCDTVRAFLREAGHGHAG</sequence>